<evidence type="ECO:0000313" key="9">
    <source>
        <dbReference type="EMBL" id="ADW73473.1"/>
    </source>
</evidence>
<dbReference type="InterPro" id="IPR005538">
    <property type="entry name" value="LrgA/CidA"/>
</dbReference>
<dbReference type="HAMAP" id="MF_01144">
    <property type="entry name" value="UPF0299"/>
    <property type="match status" value="1"/>
</dbReference>
<keyword evidence="5 8" id="KW-0812">Transmembrane</keyword>
<keyword evidence="7 8" id="KW-0472">Membrane</keyword>
<dbReference type="GeneID" id="95417518"/>
<evidence type="ECO:0000313" key="12">
    <source>
        <dbReference type="Proteomes" id="UP001598201"/>
    </source>
</evidence>
<gene>
    <name evidence="9" type="ordered locus">Rahaq_1855</name>
    <name evidence="10" type="ORF">ACFPK4_14005</name>
</gene>
<dbReference type="OrthoDB" id="385012at2"/>
<sequence>MSTAISLVFQYVRAFILIYLCLFAGNAISSLLPLTIPGSIIGMLILFGLLSTQILPFKWVKPGCNVLIRYMALLFVPIGVGVMNYYEQLRTQFGPLVVSCLVSTLIVLLVVAYCSHYIHGERGAVTDKAEDKND</sequence>
<dbReference type="Pfam" id="PF03788">
    <property type="entry name" value="LrgA"/>
    <property type="match status" value="1"/>
</dbReference>
<dbReference type="PANTHER" id="PTHR33931">
    <property type="entry name" value="HOLIN-LIKE PROTEIN CIDA-RELATED"/>
    <property type="match status" value="1"/>
</dbReference>
<dbReference type="PANTHER" id="PTHR33931:SF5">
    <property type="entry name" value="UPF0299 MEMBRANE PROTEIN YOHJ"/>
    <property type="match status" value="1"/>
</dbReference>
<dbReference type="AlphaFoldDB" id="A0A0H3F977"/>
<dbReference type="InterPro" id="IPR022957">
    <property type="entry name" value="Uncharacterised_UPF0299"/>
</dbReference>
<evidence type="ECO:0000256" key="8">
    <source>
        <dbReference type="HAMAP-Rule" id="MF_01144"/>
    </source>
</evidence>
<keyword evidence="3 8" id="KW-1003">Cell membrane</keyword>
<dbReference type="HOGENOM" id="CLU_113736_1_1_6"/>
<dbReference type="eggNOG" id="COG1380">
    <property type="taxonomic scope" value="Bacteria"/>
</dbReference>
<organism evidence="9 11">
    <name type="scientific">Rahnella sp. (strain Y9602)</name>
    <dbReference type="NCBI Taxonomy" id="2703885"/>
    <lineage>
        <taxon>Bacteria</taxon>
        <taxon>Pseudomonadati</taxon>
        <taxon>Pseudomonadota</taxon>
        <taxon>Gammaproteobacteria</taxon>
        <taxon>Enterobacterales</taxon>
        <taxon>Yersiniaceae</taxon>
        <taxon>Rahnella</taxon>
    </lineage>
</organism>
<feature type="transmembrane region" description="Helical" evidence="8">
    <location>
        <begin position="92"/>
        <end position="114"/>
    </location>
</feature>
<keyword evidence="4 8" id="KW-0997">Cell inner membrane</keyword>
<reference evidence="10 12" key="3">
    <citation type="submission" date="2024-09" db="EMBL/GenBank/DDBJ databases">
        <title>Genomes of Rahnella.</title>
        <authorList>
            <person name="Mnguni F.C."/>
            <person name="Shin G.Y."/>
            <person name="Coutinho T."/>
        </authorList>
    </citation>
    <scope>NUCLEOTIDE SEQUENCE [LARGE SCALE GENOMIC DNA]</scope>
    <source>
        <strain evidence="10 12">20WA0057</strain>
    </source>
</reference>
<dbReference type="KEGG" id="rah:Rahaq_1855"/>
<dbReference type="EMBL" id="JBHUCJ010000031">
    <property type="protein sequence ID" value="MFD3224653.1"/>
    <property type="molecule type" value="Genomic_DNA"/>
</dbReference>
<dbReference type="RefSeq" id="WP_013575175.1">
    <property type="nucleotide sequence ID" value="NC_015061.1"/>
</dbReference>
<evidence type="ECO:0000256" key="7">
    <source>
        <dbReference type="ARBA" id="ARBA00023136"/>
    </source>
</evidence>
<keyword evidence="6 8" id="KW-1133">Transmembrane helix</keyword>
<feature type="transmembrane region" description="Helical" evidence="8">
    <location>
        <begin position="34"/>
        <end position="55"/>
    </location>
</feature>
<dbReference type="Proteomes" id="UP000007257">
    <property type="component" value="Chromosome"/>
</dbReference>
<evidence type="ECO:0000256" key="4">
    <source>
        <dbReference type="ARBA" id="ARBA00022519"/>
    </source>
</evidence>
<evidence type="ECO:0000256" key="6">
    <source>
        <dbReference type="ARBA" id="ARBA00022989"/>
    </source>
</evidence>
<accession>A0A0H3F977</accession>
<protein>
    <recommendedName>
        <fullName evidence="8">UPF0299 membrane protein Rahaq_1855</fullName>
    </recommendedName>
</protein>
<evidence type="ECO:0000256" key="1">
    <source>
        <dbReference type="ARBA" id="ARBA00004429"/>
    </source>
</evidence>
<evidence type="ECO:0000256" key="5">
    <source>
        <dbReference type="ARBA" id="ARBA00022692"/>
    </source>
</evidence>
<name>A0A0H3F977_RAHSY</name>
<keyword evidence="12" id="KW-1185">Reference proteome</keyword>
<evidence type="ECO:0000256" key="3">
    <source>
        <dbReference type="ARBA" id="ARBA00022475"/>
    </source>
</evidence>
<dbReference type="GO" id="GO:0005886">
    <property type="term" value="C:plasma membrane"/>
    <property type="evidence" value="ECO:0007669"/>
    <property type="project" value="UniProtKB-SubCell"/>
</dbReference>
<evidence type="ECO:0000256" key="2">
    <source>
        <dbReference type="ARBA" id="ARBA00006979"/>
    </source>
</evidence>
<comment type="subcellular location">
    <subcellularLocation>
        <location evidence="1 8">Cell inner membrane</location>
        <topology evidence="1 8">Multi-pass membrane protein</topology>
    </subcellularLocation>
</comment>
<evidence type="ECO:0000313" key="11">
    <source>
        <dbReference type="Proteomes" id="UP000007257"/>
    </source>
</evidence>
<comment type="similarity">
    <text evidence="2 8">Belongs to the UPF0299 family.</text>
</comment>
<reference evidence="9 11" key="2">
    <citation type="journal article" date="2012" name="J. Bacteriol.">
        <title>Complete Genome Sequence of Rahnella sp. Strain Y9602, a Gammaproteobacterium Isolate from Metal- and Radionuclide-Contaminated Soil.</title>
        <authorList>
            <person name="Martinez R.J."/>
            <person name="Bruce D."/>
            <person name="Detter C."/>
            <person name="Goodwin L.A."/>
            <person name="Han J."/>
            <person name="Han C.S."/>
            <person name="Held B."/>
            <person name="Land M.L."/>
            <person name="Mikhailova N."/>
            <person name="Nolan M."/>
            <person name="Pennacchio L."/>
            <person name="Pitluck S."/>
            <person name="Tapia R."/>
            <person name="Woyke T."/>
            <person name="Sobecky P.A."/>
        </authorList>
    </citation>
    <scope>NUCLEOTIDE SEQUENCE [LARGE SCALE GENOMIC DNA]</scope>
    <source>
        <strain evidence="9 11">Y9602</strain>
    </source>
</reference>
<dbReference type="EMBL" id="CP002505">
    <property type="protein sequence ID" value="ADW73473.1"/>
    <property type="molecule type" value="Genomic_DNA"/>
</dbReference>
<evidence type="ECO:0000313" key="10">
    <source>
        <dbReference type="EMBL" id="MFD3224653.1"/>
    </source>
</evidence>
<feature type="transmembrane region" description="Helical" evidence="8">
    <location>
        <begin position="7"/>
        <end position="28"/>
    </location>
</feature>
<dbReference type="NCBIfam" id="NF002494">
    <property type="entry name" value="PRK01821.1"/>
    <property type="match status" value="1"/>
</dbReference>
<dbReference type="Proteomes" id="UP001598201">
    <property type="component" value="Unassembled WGS sequence"/>
</dbReference>
<proteinExistence type="inferred from homology"/>
<reference evidence="11" key="1">
    <citation type="submission" date="2011-01" db="EMBL/GenBank/DDBJ databases">
        <title>Complete sequence of chromosome of Rahnella sp. Y9602.</title>
        <authorList>
            <consortium name="US DOE Joint Genome Institute"/>
            <person name="Lucas S."/>
            <person name="Copeland A."/>
            <person name="Lapidus A."/>
            <person name="Cheng J.-F."/>
            <person name="Goodwin L."/>
            <person name="Pitluck S."/>
            <person name="Lu M."/>
            <person name="Detter J.C."/>
            <person name="Han C."/>
            <person name="Tapia R."/>
            <person name="Land M."/>
            <person name="Hauser L."/>
            <person name="Kyrpides N."/>
            <person name="Ivanova N."/>
            <person name="Ovchinnikova G."/>
            <person name="Pagani I."/>
            <person name="Sobecky P.A."/>
            <person name="Martinez R.J."/>
            <person name="Woyke T."/>
        </authorList>
    </citation>
    <scope>NUCLEOTIDE SEQUENCE [LARGE SCALE GENOMIC DNA]</scope>
    <source>
        <strain evidence="11">Y9602</strain>
    </source>
</reference>
<feature type="transmembrane region" description="Helical" evidence="8">
    <location>
        <begin position="67"/>
        <end position="86"/>
    </location>
</feature>